<organism evidence="1 2">
    <name type="scientific">Methylopila jiangsuensis</name>
    <dbReference type="NCBI Taxonomy" id="586230"/>
    <lineage>
        <taxon>Bacteria</taxon>
        <taxon>Pseudomonadati</taxon>
        <taxon>Pseudomonadota</taxon>
        <taxon>Alphaproteobacteria</taxon>
        <taxon>Hyphomicrobiales</taxon>
        <taxon>Methylopilaceae</taxon>
        <taxon>Methylopila</taxon>
    </lineage>
</organism>
<sequence>MRESAWFAAWRDIDLDLALFSEPASHEAIWERRFGCERPERDFRLRGADFACNQGEIGATAELSAPDEFDEGFSESCGGG</sequence>
<proteinExistence type="predicted"/>
<evidence type="ECO:0000313" key="2">
    <source>
        <dbReference type="Proteomes" id="UP001143364"/>
    </source>
</evidence>
<dbReference type="EMBL" id="BSFK01000004">
    <property type="protein sequence ID" value="GLK74977.1"/>
    <property type="molecule type" value="Genomic_DNA"/>
</dbReference>
<accession>A0A9W6JDF7</accession>
<reference evidence="1" key="1">
    <citation type="journal article" date="2014" name="Int. J. Syst. Evol. Microbiol.">
        <title>Complete genome sequence of Corynebacterium casei LMG S-19264T (=DSM 44701T), isolated from a smear-ripened cheese.</title>
        <authorList>
            <consortium name="US DOE Joint Genome Institute (JGI-PGF)"/>
            <person name="Walter F."/>
            <person name="Albersmeier A."/>
            <person name="Kalinowski J."/>
            <person name="Ruckert C."/>
        </authorList>
    </citation>
    <scope>NUCLEOTIDE SEQUENCE</scope>
    <source>
        <strain evidence="1">VKM B-2555</strain>
    </source>
</reference>
<dbReference type="Proteomes" id="UP001143364">
    <property type="component" value="Unassembled WGS sequence"/>
</dbReference>
<evidence type="ECO:0000313" key="1">
    <source>
        <dbReference type="EMBL" id="GLK74977.1"/>
    </source>
</evidence>
<protein>
    <submittedName>
        <fullName evidence="1">Uncharacterized protein</fullName>
    </submittedName>
</protein>
<comment type="caution">
    <text evidence="1">The sequence shown here is derived from an EMBL/GenBank/DDBJ whole genome shotgun (WGS) entry which is preliminary data.</text>
</comment>
<keyword evidence="2" id="KW-1185">Reference proteome</keyword>
<reference evidence="1" key="2">
    <citation type="submission" date="2023-01" db="EMBL/GenBank/DDBJ databases">
        <authorList>
            <person name="Sun Q."/>
            <person name="Evtushenko L."/>
        </authorList>
    </citation>
    <scope>NUCLEOTIDE SEQUENCE</scope>
    <source>
        <strain evidence="1">VKM B-2555</strain>
    </source>
</reference>
<gene>
    <name evidence="1" type="ORF">GCM10008171_02310</name>
</gene>
<dbReference type="AlphaFoldDB" id="A0A9W6JDF7"/>
<name>A0A9W6JDF7_9HYPH</name>